<dbReference type="SUPFAM" id="SSF55073">
    <property type="entry name" value="Nucleotide cyclase"/>
    <property type="match status" value="1"/>
</dbReference>
<comment type="caution">
    <text evidence="5">The sequence shown here is derived from an EMBL/GenBank/DDBJ whole genome shotgun (WGS) entry which is preliminary data.</text>
</comment>
<keyword evidence="3" id="KW-0812">Transmembrane</keyword>
<dbReference type="FunFam" id="3.30.70.270:FF:000001">
    <property type="entry name" value="Diguanylate cyclase domain protein"/>
    <property type="match status" value="1"/>
</dbReference>
<keyword evidence="3" id="KW-0472">Membrane</keyword>
<dbReference type="Pfam" id="PF00990">
    <property type="entry name" value="GGDEF"/>
    <property type="match status" value="1"/>
</dbReference>
<feature type="transmembrane region" description="Helical" evidence="3">
    <location>
        <begin position="117"/>
        <end position="138"/>
    </location>
</feature>
<keyword evidence="3" id="KW-1133">Transmembrane helix</keyword>
<dbReference type="EMBL" id="JXYQ01000002">
    <property type="protein sequence ID" value="KJA12434.1"/>
    <property type="molecule type" value="Genomic_DNA"/>
</dbReference>
<dbReference type="Gene3D" id="3.30.70.270">
    <property type="match status" value="1"/>
</dbReference>
<dbReference type="GO" id="GO:0052621">
    <property type="term" value="F:diguanylate cyclase activity"/>
    <property type="evidence" value="ECO:0007669"/>
    <property type="project" value="UniProtKB-EC"/>
</dbReference>
<evidence type="ECO:0000313" key="5">
    <source>
        <dbReference type="EMBL" id="KJA12434.1"/>
    </source>
</evidence>
<feature type="transmembrane region" description="Helical" evidence="3">
    <location>
        <begin position="93"/>
        <end position="111"/>
    </location>
</feature>
<protein>
    <recommendedName>
        <fullName evidence="1">diguanylate cyclase</fullName>
        <ecNumber evidence="1">2.7.7.65</ecNumber>
    </recommendedName>
</protein>
<evidence type="ECO:0000313" key="6">
    <source>
        <dbReference type="Proteomes" id="UP000032566"/>
    </source>
</evidence>
<dbReference type="STRING" id="80878.RP29_00800"/>
<feature type="transmembrane region" description="Helical" evidence="3">
    <location>
        <begin position="6"/>
        <end position="25"/>
    </location>
</feature>
<dbReference type="SMART" id="SM00267">
    <property type="entry name" value="GGDEF"/>
    <property type="match status" value="1"/>
</dbReference>
<reference evidence="5 6" key="1">
    <citation type="submission" date="2014-12" db="EMBL/GenBank/DDBJ databases">
        <title>Isolation of bacteria from lake water.</title>
        <authorList>
            <person name="Sheng K.-Y."/>
            <person name="Chin P.-S."/>
            <person name="Chan K.-G."/>
            <person name="Tan G.S."/>
        </authorList>
    </citation>
    <scope>NUCLEOTIDE SEQUENCE [LARGE SCALE GENOMIC DNA]</scope>
    <source>
        <strain evidence="5 6">KY4</strain>
    </source>
</reference>
<comment type="catalytic activity">
    <reaction evidence="2">
        <text>2 GTP = 3',3'-c-di-GMP + 2 diphosphate</text>
        <dbReference type="Rhea" id="RHEA:24898"/>
        <dbReference type="ChEBI" id="CHEBI:33019"/>
        <dbReference type="ChEBI" id="CHEBI:37565"/>
        <dbReference type="ChEBI" id="CHEBI:58805"/>
        <dbReference type="EC" id="2.7.7.65"/>
    </reaction>
</comment>
<dbReference type="PROSITE" id="PS50887">
    <property type="entry name" value="GGDEF"/>
    <property type="match status" value="1"/>
</dbReference>
<evidence type="ECO:0000256" key="1">
    <source>
        <dbReference type="ARBA" id="ARBA00012528"/>
    </source>
</evidence>
<dbReference type="CDD" id="cd01949">
    <property type="entry name" value="GGDEF"/>
    <property type="match status" value="1"/>
</dbReference>
<dbReference type="NCBIfam" id="TIGR00254">
    <property type="entry name" value="GGDEF"/>
    <property type="match status" value="1"/>
</dbReference>
<dbReference type="EC" id="2.7.7.65" evidence="1"/>
<dbReference type="InterPro" id="IPR000160">
    <property type="entry name" value="GGDEF_dom"/>
</dbReference>
<accession>A0A0D7KEF1</accession>
<feature type="domain" description="GGDEF" evidence="4">
    <location>
        <begin position="251"/>
        <end position="383"/>
    </location>
</feature>
<dbReference type="InterPro" id="IPR029787">
    <property type="entry name" value="Nucleotide_cyclase"/>
</dbReference>
<dbReference type="PANTHER" id="PTHR45138">
    <property type="entry name" value="REGULATORY COMPONENTS OF SENSORY TRANSDUCTION SYSTEM"/>
    <property type="match status" value="1"/>
</dbReference>
<gene>
    <name evidence="5" type="ORF">RP29_00800</name>
</gene>
<dbReference type="InterPro" id="IPR050469">
    <property type="entry name" value="Diguanylate_Cyclase"/>
</dbReference>
<dbReference type="InterPro" id="IPR043128">
    <property type="entry name" value="Rev_trsase/Diguanyl_cyclase"/>
</dbReference>
<feature type="transmembrane region" description="Helical" evidence="3">
    <location>
        <begin position="189"/>
        <end position="208"/>
    </location>
</feature>
<dbReference type="OrthoDB" id="9813903at2"/>
<dbReference type="Proteomes" id="UP000032566">
    <property type="component" value="Unassembled WGS sequence"/>
</dbReference>
<keyword evidence="6" id="KW-1185">Reference proteome</keyword>
<proteinExistence type="predicted"/>
<dbReference type="AlphaFoldDB" id="A0A0D7KEF1"/>
<organism evidence="5 6">
    <name type="scientific">Acidovorax temperans</name>
    <dbReference type="NCBI Taxonomy" id="80878"/>
    <lineage>
        <taxon>Bacteria</taxon>
        <taxon>Pseudomonadati</taxon>
        <taxon>Pseudomonadota</taxon>
        <taxon>Betaproteobacteria</taxon>
        <taxon>Burkholderiales</taxon>
        <taxon>Comamonadaceae</taxon>
        <taxon>Acidovorax</taxon>
    </lineage>
</organism>
<feature type="transmembrane region" description="Helical" evidence="3">
    <location>
        <begin position="150"/>
        <end position="169"/>
    </location>
</feature>
<sequence length="387" mass="41541">MHSPTLIALAAILAALVTAVLHLVWRFNRHIPGLGFWVLSFLSASVFGASLLVREHMPLVLSVVVAQAGIAVAAYCCFLGGRAYLGLRLPHHGYATAAIVAVVALAVYFTVGHPHPVARFVLSGLVGGVYFLLTAVTLARGGFNKVPARYIFAAMVGFHGAFLLLRPALFGLISAAEAGSDMAQRISQYVALESTVALVMIAFGTLLLTNEHVTTELRHLAEMDSLTNVFNRRAYLTLLDKAISNAQRTRQGLPVLALDLDHFKKINDTWGHGGGDDVLRQFVALAQQCLRKEDVMGRLGGEEFAIFLPNADGQGAQAVAERLRALVESQPLRSDHHAIPVTVSIGVALCTRGDSAETVLKRADAAMYLAKQNGRNRVEVVASPVPI</sequence>
<dbReference type="PANTHER" id="PTHR45138:SF9">
    <property type="entry name" value="DIGUANYLATE CYCLASE DGCM-RELATED"/>
    <property type="match status" value="1"/>
</dbReference>
<evidence type="ECO:0000256" key="3">
    <source>
        <dbReference type="SAM" id="Phobius"/>
    </source>
</evidence>
<name>A0A0D7KEF1_9BURK</name>
<evidence type="ECO:0000256" key="2">
    <source>
        <dbReference type="ARBA" id="ARBA00034247"/>
    </source>
</evidence>
<feature type="transmembrane region" description="Helical" evidence="3">
    <location>
        <begin position="34"/>
        <end position="53"/>
    </location>
</feature>
<dbReference type="PATRIC" id="fig|80878.5.peg.951"/>
<evidence type="ECO:0000259" key="4">
    <source>
        <dbReference type="PROSITE" id="PS50887"/>
    </source>
</evidence>
<feature type="transmembrane region" description="Helical" evidence="3">
    <location>
        <begin position="59"/>
        <end position="81"/>
    </location>
</feature>